<name>A0A4V3DG01_9GAMM</name>
<keyword evidence="1" id="KW-0805">Transcription regulation</keyword>
<dbReference type="InterPro" id="IPR028082">
    <property type="entry name" value="Peripla_BP_I"/>
</dbReference>
<keyword evidence="2" id="KW-0238">DNA-binding</keyword>
<proteinExistence type="predicted"/>
<accession>A0A4V3DG01</accession>
<dbReference type="PROSITE" id="PS00356">
    <property type="entry name" value="HTH_LACI_1"/>
    <property type="match status" value="1"/>
</dbReference>
<dbReference type="SUPFAM" id="SSF53822">
    <property type="entry name" value="Periplasmic binding protein-like I"/>
    <property type="match status" value="1"/>
</dbReference>
<dbReference type="Pfam" id="PF00356">
    <property type="entry name" value="LacI"/>
    <property type="match status" value="1"/>
</dbReference>
<dbReference type="Gene3D" id="1.10.260.40">
    <property type="entry name" value="lambda repressor-like DNA-binding domains"/>
    <property type="match status" value="1"/>
</dbReference>
<organism evidence="5 6">
    <name type="scientific">Marinomonas communis</name>
    <dbReference type="NCBI Taxonomy" id="28254"/>
    <lineage>
        <taxon>Bacteria</taxon>
        <taxon>Pseudomonadati</taxon>
        <taxon>Pseudomonadota</taxon>
        <taxon>Gammaproteobacteria</taxon>
        <taxon>Oceanospirillales</taxon>
        <taxon>Oceanospirillaceae</taxon>
        <taxon>Marinomonas</taxon>
    </lineage>
</organism>
<protein>
    <submittedName>
        <fullName evidence="5">LacI family transcriptional regulator</fullName>
    </submittedName>
</protein>
<dbReference type="GO" id="GO:0000976">
    <property type="term" value="F:transcription cis-regulatory region binding"/>
    <property type="evidence" value="ECO:0007669"/>
    <property type="project" value="TreeGrafter"/>
</dbReference>
<dbReference type="PANTHER" id="PTHR30146">
    <property type="entry name" value="LACI-RELATED TRANSCRIPTIONAL REPRESSOR"/>
    <property type="match status" value="1"/>
</dbReference>
<dbReference type="GO" id="GO:0003700">
    <property type="term" value="F:DNA-binding transcription factor activity"/>
    <property type="evidence" value="ECO:0007669"/>
    <property type="project" value="TreeGrafter"/>
</dbReference>
<evidence type="ECO:0000256" key="2">
    <source>
        <dbReference type="ARBA" id="ARBA00023125"/>
    </source>
</evidence>
<evidence type="ECO:0000256" key="1">
    <source>
        <dbReference type="ARBA" id="ARBA00023015"/>
    </source>
</evidence>
<dbReference type="SUPFAM" id="SSF47413">
    <property type="entry name" value="lambda repressor-like DNA-binding domains"/>
    <property type="match status" value="1"/>
</dbReference>
<dbReference type="CDD" id="cd01392">
    <property type="entry name" value="HTH_LacI"/>
    <property type="match status" value="1"/>
</dbReference>
<dbReference type="InterPro" id="IPR000843">
    <property type="entry name" value="HTH_LacI"/>
</dbReference>
<dbReference type="Gene3D" id="3.40.50.2300">
    <property type="match status" value="2"/>
</dbReference>
<gene>
    <name evidence="5" type="ORF">C8D85_2576</name>
</gene>
<dbReference type="InterPro" id="IPR025997">
    <property type="entry name" value="SBP_2_dom"/>
</dbReference>
<dbReference type="Pfam" id="PF13407">
    <property type="entry name" value="Peripla_BP_4"/>
    <property type="match status" value="1"/>
</dbReference>
<reference evidence="5 6" key="1">
    <citation type="submission" date="2019-03" db="EMBL/GenBank/DDBJ databases">
        <title>Genomic Encyclopedia of Type Strains, Phase IV (KMG-IV): sequencing the most valuable type-strain genomes for metagenomic binning, comparative biology and taxonomic classification.</title>
        <authorList>
            <person name="Goeker M."/>
        </authorList>
    </citation>
    <scope>NUCLEOTIDE SEQUENCE [LARGE SCALE GENOMIC DNA]</scope>
    <source>
        <strain evidence="5 6">DSM 5604</strain>
    </source>
</reference>
<feature type="domain" description="HTH lacI-type" evidence="4">
    <location>
        <begin position="12"/>
        <end position="66"/>
    </location>
</feature>
<dbReference type="Proteomes" id="UP000295729">
    <property type="component" value="Unassembled WGS sequence"/>
</dbReference>
<dbReference type="InterPro" id="IPR010982">
    <property type="entry name" value="Lambda_DNA-bd_dom_sf"/>
</dbReference>
<dbReference type="SMART" id="SM00354">
    <property type="entry name" value="HTH_LACI"/>
    <property type="match status" value="1"/>
</dbReference>
<dbReference type="EMBL" id="SNZA01000004">
    <property type="protein sequence ID" value="TDR12541.1"/>
    <property type="molecule type" value="Genomic_DNA"/>
</dbReference>
<keyword evidence="6" id="KW-1185">Reference proteome</keyword>
<evidence type="ECO:0000256" key="3">
    <source>
        <dbReference type="ARBA" id="ARBA00023163"/>
    </source>
</evidence>
<dbReference type="GO" id="GO:0055085">
    <property type="term" value="P:transmembrane transport"/>
    <property type="evidence" value="ECO:0007669"/>
    <property type="project" value="UniProtKB-ARBA"/>
</dbReference>
<dbReference type="OrthoDB" id="5756154at2"/>
<evidence type="ECO:0000259" key="4">
    <source>
        <dbReference type="PROSITE" id="PS50932"/>
    </source>
</evidence>
<dbReference type="PANTHER" id="PTHR30146:SF152">
    <property type="entry name" value="TRANSCRIPTIONAL REGULATORY PROTEIN"/>
    <property type="match status" value="1"/>
</dbReference>
<evidence type="ECO:0000313" key="6">
    <source>
        <dbReference type="Proteomes" id="UP000295729"/>
    </source>
</evidence>
<keyword evidence="3" id="KW-0804">Transcription</keyword>
<dbReference type="AlphaFoldDB" id="A0A4V3DG01"/>
<dbReference type="RefSeq" id="WP_133563329.1">
    <property type="nucleotide sequence ID" value="NZ_JAJGNH010000002.1"/>
</dbReference>
<comment type="caution">
    <text evidence="5">The sequence shown here is derived from an EMBL/GenBank/DDBJ whole genome shotgun (WGS) entry which is preliminary data.</text>
</comment>
<sequence length="349" mass="38006">MIETIKNNNSKVTLQDIANEAGVGVATVDRVINGRAKVSEKTMKKVLQASQALGYHGHNLIKQRVGQDLEELTLGFILQRRESYFYRELAAEIERGCEAIKHKKISAKIEFLDDLTPRSLAQTIEKLGAQVNALGIVAADHAKVNIAVESLQATGKPVFTLLSDITASSRAGYVGIDNRAAGRTAAWAITKLAKQQGKIGIIMGSHRYLCQELCEISFRSYCRENAPQFQIVESVVSLENKSLAEDATLELLKQNPDLVGLYCAGGGVEGVLDALEGMPLAKDMIVVANELTHATKVALMDGILNMVISHPRDRLVKALVEQMIADTPNLSGRPQAVLLPFDIHISENI</sequence>
<dbReference type="CDD" id="cd06307">
    <property type="entry name" value="PBP1_sugar_binding"/>
    <property type="match status" value="1"/>
</dbReference>
<evidence type="ECO:0000313" key="5">
    <source>
        <dbReference type="EMBL" id="TDR12541.1"/>
    </source>
</evidence>
<dbReference type="PROSITE" id="PS50932">
    <property type="entry name" value="HTH_LACI_2"/>
    <property type="match status" value="1"/>
</dbReference>